<name>A0A4R4NY03_9ACTN</name>
<evidence type="ECO:0000256" key="1">
    <source>
        <dbReference type="ARBA" id="ARBA00006432"/>
    </source>
</evidence>
<proteinExistence type="inferred from homology"/>
<dbReference type="InterPro" id="IPR020845">
    <property type="entry name" value="AMP-binding_CS"/>
</dbReference>
<feature type="domain" description="AMP-binding enzyme C-terminal" evidence="4">
    <location>
        <begin position="450"/>
        <end position="524"/>
    </location>
</feature>
<dbReference type="SUPFAM" id="SSF56801">
    <property type="entry name" value="Acetyl-CoA synthetase-like"/>
    <property type="match status" value="1"/>
</dbReference>
<dbReference type="GO" id="GO:0006631">
    <property type="term" value="P:fatty acid metabolic process"/>
    <property type="evidence" value="ECO:0007669"/>
    <property type="project" value="TreeGrafter"/>
</dbReference>
<dbReference type="Pfam" id="PF13193">
    <property type="entry name" value="AMP-binding_C"/>
    <property type="match status" value="1"/>
</dbReference>
<dbReference type="EMBL" id="SMJW01000078">
    <property type="protein sequence ID" value="TDC14758.1"/>
    <property type="molecule type" value="Genomic_DNA"/>
</dbReference>
<organism evidence="5 6">
    <name type="scientific">Actinomadura bangladeshensis</name>
    <dbReference type="NCBI Taxonomy" id="453573"/>
    <lineage>
        <taxon>Bacteria</taxon>
        <taxon>Bacillati</taxon>
        <taxon>Actinomycetota</taxon>
        <taxon>Actinomycetes</taxon>
        <taxon>Streptosporangiales</taxon>
        <taxon>Thermomonosporaceae</taxon>
        <taxon>Actinomadura</taxon>
    </lineage>
</organism>
<dbReference type="Gene3D" id="3.30.300.30">
    <property type="match status" value="1"/>
</dbReference>
<dbReference type="PROSITE" id="PS00455">
    <property type="entry name" value="AMP_BINDING"/>
    <property type="match status" value="1"/>
</dbReference>
<evidence type="ECO:0000256" key="2">
    <source>
        <dbReference type="ARBA" id="ARBA00022598"/>
    </source>
</evidence>
<evidence type="ECO:0000313" key="5">
    <source>
        <dbReference type="EMBL" id="TDC14758.1"/>
    </source>
</evidence>
<dbReference type="RefSeq" id="WP_131940100.1">
    <property type="nucleotide sequence ID" value="NZ_BAAAMX010000063.1"/>
</dbReference>
<accession>A0A4R4NY03</accession>
<feature type="domain" description="AMP-dependent synthetase/ligase" evidence="3">
    <location>
        <begin position="55"/>
        <end position="401"/>
    </location>
</feature>
<dbReference type="Pfam" id="PF00501">
    <property type="entry name" value="AMP-binding"/>
    <property type="match status" value="1"/>
</dbReference>
<dbReference type="OrthoDB" id="56621at2"/>
<dbReference type="InterPro" id="IPR045851">
    <property type="entry name" value="AMP-bd_C_sf"/>
</dbReference>
<dbReference type="FunFam" id="3.30.300.30:FF:000008">
    <property type="entry name" value="2,3-dihydroxybenzoate-AMP ligase"/>
    <property type="match status" value="1"/>
</dbReference>
<evidence type="ECO:0000313" key="6">
    <source>
        <dbReference type="Proteomes" id="UP000295431"/>
    </source>
</evidence>
<evidence type="ECO:0000259" key="3">
    <source>
        <dbReference type="Pfam" id="PF00501"/>
    </source>
</evidence>
<dbReference type="InterPro" id="IPR025110">
    <property type="entry name" value="AMP-bd_C"/>
</dbReference>
<dbReference type="CDD" id="cd04433">
    <property type="entry name" value="AFD_class_I"/>
    <property type="match status" value="1"/>
</dbReference>
<dbReference type="AlphaFoldDB" id="A0A4R4NY03"/>
<protein>
    <submittedName>
        <fullName evidence="5">Acyl-CoA synthetase</fullName>
    </submittedName>
</protein>
<reference evidence="5 6" key="1">
    <citation type="submission" date="2019-03" db="EMBL/GenBank/DDBJ databases">
        <title>Draft genome sequences of novel Actinobacteria.</title>
        <authorList>
            <person name="Sahin N."/>
            <person name="Ay H."/>
            <person name="Saygin H."/>
        </authorList>
    </citation>
    <scope>NUCLEOTIDE SEQUENCE [LARGE SCALE GENOMIC DNA]</scope>
    <source>
        <strain evidence="5 6">DSM 45347</strain>
    </source>
</reference>
<dbReference type="Gene3D" id="3.40.50.12780">
    <property type="entry name" value="N-terminal domain of ligase-like"/>
    <property type="match status" value="1"/>
</dbReference>
<dbReference type="PANTHER" id="PTHR43201:SF5">
    <property type="entry name" value="MEDIUM-CHAIN ACYL-COA LIGASE ACSF2, MITOCHONDRIAL"/>
    <property type="match status" value="1"/>
</dbReference>
<sequence length="533" mass="56727">MSGRSEFGRRAASVARAGGMFARSGLWRPGPPLKVVRQLDALRRWGTLLGGTVASAAARDPGAVAIVDDAGELTYGEVDARTDRLAAALGRINDAPRVAVLCRNHRGMVETLVASSKRGCDLVLLNTGMSTEQLGTVLRQQRVEVVIADAEFAEFIAAVPKTVHVITAGGTGSELENAIVTAPAGTAEPPAKAGRTIVLSSGTTGSPKGADRHSRPGLSPLTSILSRIPYRVHERMFIEAPLFHTWGYAMLQTAVSLRATIVLRSRFDPEQTLRTIEATGATALVAVPVMLQRILDVPEVVRRKYDTSSMRIAALSGSALPATLATAFMDEFGDVLYNLYGSTEASWVTIATPADLRARPDTAGTPPPGTRVAILDEHGRPVPPGTTGRIFAANELPFAGYTGGGTKEMRDGLMSLGDVGHLDADGRLYVEGRDDDMIVSGGENVFPAAIEEVLEKLPQVREVAVVGVPDEDFGQRAAAYIVLRDGETLSADAVRAHVREHLARFAIPRDVHFLDALPRNATGKVVRRSLAAD</sequence>
<gene>
    <name evidence="5" type="ORF">E1284_17155</name>
</gene>
<dbReference type="Proteomes" id="UP000295431">
    <property type="component" value="Unassembled WGS sequence"/>
</dbReference>
<evidence type="ECO:0000259" key="4">
    <source>
        <dbReference type="Pfam" id="PF13193"/>
    </source>
</evidence>
<dbReference type="PANTHER" id="PTHR43201">
    <property type="entry name" value="ACYL-COA SYNTHETASE"/>
    <property type="match status" value="1"/>
</dbReference>
<dbReference type="InterPro" id="IPR042099">
    <property type="entry name" value="ANL_N_sf"/>
</dbReference>
<comment type="caution">
    <text evidence="5">The sequence shown here is derived from an EMBL/GenBank/DDBJ whole genome shotgun (WGS) entry which is preliminary data.</text>
</comment>
<dbReference type="InterPro" id="IPR000873">
    <property type="entry name" value="AMP-dep_synth/lig_dom"/>
</dbReference>
<comment type="similarity">
    <text evidence="1">Belongs to the ATP-dependent AMP-binding enzyme family.</text>
</comment>
<dbReference type="GO" id="GO:0031956">
    <property type="term" value="F:medium-chain fatty acid-CoA ligase activity"/>
    <property type="evidence" value="ECO:0007669"/>
    <property type="project" value="TreeGrafter"/>
</dbReference>
<keyword evidence="6" id="KW-1185">Reference proteome</keyword>
<keyword evidence="2" id="KW-0436">Ligase</keyword>